<dbReference type="EMBL" id="JAODUO010000352">
    <property type="protein sequence ID" value="KAK2182482.1"/>
    <property type="molecule type" value="Genomic_DNA"/>
</dbReference>
<dbReference type="SUPFAM" id="SSF52540">
    <property type="entry name" value="P-loop containing nucleoside triphosphate hydrolases"/>
    <property type="match status" value="1"/>
</dbReference>
<dbReference type="GO" id="GO:0003924">
    <property type="term" value="F:GTPase activity"/>
    <property type="evidence" value="ECO:0007669"/>
    <property type="project" value="InterPro"/>
</dbReference>
<keyword evidence="4" id="KW-1185">Reference proteome</keyword>
<dbReference type="PROSITE" id="PS51420">
    <property type="entry name" value="RHO"/>
    <property type="match status" value="1"/>
</dbReference>
<dbReference type="PANTHER" id="PTHR47978">
    <property type="match status" value="1"/>
</dbReference>
<dbReference type="PRINTS" id="PR00449">
    <property type="entry name" value="RASTRNSFRMNG"/>
</dbReference>
<evidence type="ECO:0000256" key="2">
    <source>
        <dbReference type="ARBA" id="ARBA00022741"/>
    </source>
</evidence>
<evidence type="ECO:0000256" key="1">
    <source>
        <dbReference type="ARBA" id="ARBA00006270"/>
    </source>
</evidence>
<dbReference type="NCBIfam" id="TIGR00231">
    <property type="entry name" value="small_GTP"/>
    <property type="match status" value="1"/>
</dbReference>
<dbReference type="GO" id="GO:0005525">
    <property type="term" value="F:GTP binding"/>
    <property type="evidence" value="ECO:0007669"/>
    <property type="project" value="InterPro"/>
</dbReference>
<dbReference type="PROSITE" id="PS51421">
    <property type="entry name" value="RAS"/>
    <property type="match status" value="1"/>
</dbReference>
<name>A0AAD9NTR5_RIDPI</name>
<dbReference type="SMART" id="SM00174">
    <property type="entry name" value="RHO"/>
    <property type="match status" value="1"/>
</dbReference>
<organism evidence="3 4">
    <name type="scientific">Ridgeia piscesae</name>
    <name type="common">Tubeworm</name>
    <dbReference type="NCBI Taxonomy" id="27915"/>
    <lineage>
        <taxon>Eukaryota</taxon>
        <taxon>Metazoa</taxon>
        <taxon>Spiralia</taxon>
        <taxon>Lophotrochozoa</taxon>
        <taxon>Annelida</taxon>
        <taxon>Polychaeta</taxon>
        <taxon>Sedentaria</taxon>
        <taxon>Canalipalpata</taxon>
        <taxon>Sabellida</taxon>
        <taxon>Siboglinidae</taxon>
        <taxon>Ridgeia</taxon>
    </lineage>
</organism>
<comment type="similarity">
    <text evidence="1">Belongs to the small GTPase superfamily. Rab family.</text>
</comment>
<reference evidence="3" key="1">
    <citation type="journal article" date="2023" name="Mol. Biol. Evol.">
        <title>Third-Generation Sequencing Reveals the Adaptive Role of the Epigenome in Three Deep-Sea Polychaetes.</title>
        <authorList>
            <person name="Perez M."/>
            <person name="Aroh O."/>
            <person name="Sun Y."/>
            <person name="Lan Y."/>
            <person name="Juniper S.K."/>
            <person name="Young C.R."/>
            <person name="Angers B."/>
            <person name="Qian P.Y."/>
        </authorList>
    </citation>
    <scope>NUCLEOTIDE SEQUENCE</scope>
    <source>
        <strain evidence="3">R07B-5</strain>
    </source>
</reference>
<dbReference type="SMART" id="SM00176">
    <property type="entry name" value="RAN"/>
    <property type="match status" value="1"/>
</dbReference>
<dbReference type="SMART" id="SM00175">
    <property type="entry name" value="RAB"/>
    <property type="match status" value="1"/>
</dbReference>
<dbReference type="FunFam" id="3.40.50.300:FF:002685">
    <property type="entry name" value="RAB33A, member RAS oncogene family"/>
    <property type="match status" value="1"/>
</dbReference>
<keyword evidence="2" id="KW-0547">Nucleotide-binding</keyword>
<sequence>MAKGVDVDNSEIVTLPPVVKKRGRFFKIIVLGDMGVGKTCLTLRFCGEKFQKEFKSTIGFDFRDKIVEVDGETVKLQLWDTAGQERFRNGLVQQFYHNVHGVIFVYDVTQRSSFNNLRKWIQECNEHDVTPSTPCILIGNKCDIVQKLGISTKIAQQFADQHNMPLFMTSAKDDRNVDRIEAIFIALVDRLMNKKPVLPSTIIGFRYESGQDRVFTIEMEQCSLSGSNSARHTCAAC</sequence>
<dbReference type="Proteomes" id="UP001209878">
    <property type="component" value="Unassembled WGS sequence"/>
</dbReference>
<protein>
    <submittedName>
        <fullName evidence="3">Uncharacterized protein</fullName>
    </submittedName>
</protein>
<dbReference type="InterPro" id="IPR001806">
    <property type="entry name" value="Small_GTPase"/>
</dbReference>
<dbReference type="AlphaFoldDB" id="A0AAD9NTR5"/>
<dbReference type="InterPro" id="IPR027417">
    <property type="entry name" value="P-loop_NTPase"/>
</dbReference>
<dbReference type="Pfam" id="PF00071">
    <property type="entry name" value="Ras"/>
    <property type="match status" value="1"/>
</dbReference>
<dbReference type="Gene3D" id="3.40.50.300">
    <property type="entry name" value="P-loop containing nucleotide triphosphate hydrolases"/>
    <property type="match status" value="1"/>
</dbReference>
<accession>A0AAD9NTR5</accession>
<comment type="caution">
    <text evidence="3">The sequence shown here is derived from an EMBL/GenBank/DDBJ whole genome shotgun (WGS) entry which is preliminary data.</text>
</comment>
<evidence type="ECO:0000313" key="3">
    <source>
        <dbReference type="EMBL" id="KAK2182482.1"/>
    </source>
</evidence>
<dbReference type="PROSITE" id="PS51419">
    <property type="entry name" value="RAB"/>
    <property type="match status" value="1"/>
</dbReference>
<gene>
    <name evidence="3" type="ORF">NP493_351g03010</name>
</gene>
<dbReference type="SMART" id="SM00173">
    <property type="entry name" value="RAS"/>
    <property type="match status" value="1"/>
</dbReference>
<dbReference type="InterPro" id="IPR005225">
    <property type="entry name" value="Small_GTP-bd"/>
</dbReference>
<proteinExistence type="inferred from homology"/>
<evidence type="ECO:0000313" key="4">
    <source>
        <dbReference type="Proteomes" id="UP001209878"/>
    </source>
</evidence>